<dbReference type="AlphaFoldDB" id="A0A445GWK8"/>
<dbReference type="Proteomes" id="UP000289340">
    <property type="component" value="Chromosome 15"/>
</dbReference>
<evidence type="ECO:0000313" key="7">
    <source>
        <dbReference type="EMBL" id="RZB65671.1"/>
    </source>
</evidence>
<feature type="compositionally biased region" description="Basic and acidic residues" evidence="5">
    <location>
        <begin position="220"/>
        <end position="234"/>
    </location>
</feature>
<keyword evidence="1" id="KW-0479">Metal-binding</keyword>
<keyword evidence="8" id="KW-1185">Reference proteome</keyword>
<dbReference type="InterPro" id="IPR013083">
    <property type="entry name" value="Znf_RING/FYVE/PHD"/>
</dbReference>
<dbReference type="PANTHER" id="PTHR22765">
    <property type="entry name" value="RING FINGER AND PROTEASE ASSOCIATED DOMAIN-CONTAINING"/>
    <property type="match status" value="1"/>
</dbReference>
<sequence length="555" mass="62686">MENSKHLATPVSTSCYLDKDESGQPVDEKQYRGYLDSDFAGSKIDKKNTSGTCQFIGSALVSWHSKKQNIVALSTAEAEYIFVAFEEVTETHGLRKNTSFRLPPHYGISRIAQACFLLISETSQDFIYCATKDAKYLKAANQRNRSHLRPHSHRREKEKKPQEANINLSYFHGKDNVEAYLDWKIRVEQQLKRKSTSKSYGSHSYPKKDQGQGILVETPSKPKDDKRKTIEKQPLKASMQGKTSSIKCIKCLGREHITSQCPTKKTMIMMGQDIYSSQDEANTSPSSSESEEPKGEESSEEIYPQEKGQPLMVKEECKEVSVSSKSLAKKESHLAIKTKIKETSPLRQPPHLLLCKNSLVSIATPLGLEVIPQVKKLLDDGLVHKRLNPCALLVPKIARTAINQESSEFSVPQVSALNPRGEEMRGLIVDNAFDSMNLGHNNADIIDFIESLLEEDTYFTGLGHNVNTNNNGGVSRVVQPANQDFIQNLERVTIQEIRMEQSSDFMCSICREEFSVGSVTIRLPHPCSHFFHEHCIIRWFNRNNTCPLCRRTIYL</sequence>
<dbReference type="Gene3D" id="3.30.40.10">
    <property type="entry name" value="Zinc/RING finger domain, C3HC4 (zinc finger)"/>
    <property type="match status" value="1"/>
</dbReference>
<evidence type="ECO:0000256" key="2">
    <source>
        <dbReference type="ARBA" id="ARBA00022771"/>
    </source>
</evidence>
<dbReference type="Pfam" id="PF13639">
    <property type="entry name" value="zf-RING_2"/>
    <property type="match status" value="1"/>
</dbReference>
<dbReference type="InterPro" id="IPR011016">
    <property type="entry name" value="Znf_RING-CH"/>
</dbReference>
<feature type="domain" description="RING-type" evidence="6">
    <location>
        <begin position="507"/>
        <end position="550"/>
    </location>
</feature>
<keyword evidence="3" id="KW-0862">Zinc</keyword>
<evidence type="ECO:0000256" key="4">
    <source>
        <dbReference type="PROSITE-ProRule" id="PRU00175"/>
    </source>
</evidence>
<organism evidence="7 8">
    <name type="scientific">Glycine soja</name>
    <name type="common">Wild soybean</name>
    <dbReference type="NCBI Taxonomy" id="3848"/>
    <lineage>
        <taxon>Eukaryota</taxon>
        <taxon>Viridiplantae</taxon>
        <taxon>Streptophyta</taxon>
        <taxon>Embryophyta</taxon>
        <taxon>Tracheophyta</taxon>
        <taxon>Spermatophyta</taxon>
        <taxon>Magnoliopsida</taxon>
        <taxon>eudicotyledons</taxon>
        <taxon>Gunneridae</taxon>
        <taxon>Pentapetalae</taxon>
        <taxon>rosids</taxon>
        <taxon>fabids</taxon>
        <taxon>Fabales</taxon>
        <taxon>Fabaceae</taxon>
        <taxon>Papilionoideae</taxon>
        <taxon>50 kb inversion clade</taxon>
        <taxon>NPAAA clade</taxon>
        <taxon>indigoferoid/millettioid clade</taxon>
        <taxon>Phaseoleae</taxon>
        <taxon>Glycine</taxon>
        <taxon>Glycine subgen. Soja</taxon>
    </lineage>
</organism>
<dbReference type="PROSITE" id="PS50089">
    <property type="entry name" value="ZF_RING_2"/>
    <property type="match status" value="1"/>
</dbReference>
<accession>A0A445GWK8</accession>
<dbReference type="SMART" id="SM00184">
    <property type="entry name" value="RING"/>
    <property type="match status" value="1"/>
</dbReference>
<comment type="caution">
    <text evidence="7">The sequence shown here is derived from an EMBL/GenBank/DDBJ whole genome shotgun (WGS) entry which is preliminary data.</text>
</comment>
<gene>
    <name evidence="7" type="ORF">D0Y65_041642</name>
</gene>
<dbReference type="CDD" id="cd09272">
    <property type="entry name" value="RNase_HI_RT_Ty1"/>
    <property type="match status" value="1"/>
</dbReference>
<keyword evidence="2 4" id="KW-0863">Zinc-finger</keyword>
<evidence type="ECO:0000256" key="3">
    <source>
        <dbReference type="ARBA" id="ARBA00022833"/>
    </source>
</evidence>
<dbReference type="InterPro" id="IPR001841">
    <property type="entry name" value="Znf_RING"/>
</dbReference>
<proteinExistence type="predicted"/>
<dbReference type="EMBL" id="QZWG01000015">
    <property type="protein sequence ID" value="RZB65671.1"/>
    <property type="molecule type" value="Genomic_DNA"/>
</dbReference>
<feature type="region of interest" description="Disordered" evidence="5">
    <location>
        <begin position="277"/>
        <end position="310"/>
    </location>
</feature>
<evidence type="ECO:0000256" key="5">
    <source>
        <dbReference type="SAM" id="MobiDB-lite"/>
    </source>
</evidence>
<evidence type="ECO:0000259" key="6">
    <source>
        <dbReference type="PROSITE" id="PS50089"/>
    </source>
</evidence>
<protein>
    <submittedName>
        <fullName evidence="7">E3 ubiquitin-protein ligase RNF126-A</fullName>
    </submittedName>
</protein>
<dbReference type="SMART" id="SM00744">
    <property type="entry name" value="RINGv"/>
    <property type="match status" value="1"/>
</dbReference>
<evidence type="ECO:0000313" key="8">
    <source>
        <dbReference type="Proteomes" id="UP000289340"/>
    </source>
</evidence>
<reference evidence="7 8" key="1">
    <citation type="submission" date="2018-09" db="EMBL/GenBank/DDBJ databases">
        <title>A high-quality reference genome of wild soybean provides a powerful tool to mine soybean genomes.</title>
        <authorList>
            <person name="Xie M."/>
            <person name="Chung C.Y.L."/>
            <person name="Li M.-W."/>
            <person name="Wong F.-L."/>
            <person name="Chan T.-F."/>
            <person name="Lam H.-M."/>
        </authorList>
    </citation>
    <scope>NUCLEOTIDE SEQUENCE [LARGE SCALE GENOMIC DNA]</scope>
    <source>
        <strain evidence="8">cv. W05</strain>
        <tissue evidence="7">Hypocotyl of etiolated seedlings</tissue>
    </source>
</reference>
<dbReference type="SUPFAM" id="SSF57850">
    <property type="entry name" value="RING/U-box"/>
    <property type="match status" value="1"/>
</dbReference>
<evidence type="ECO:0000256" key="1">
    <source>
        <dbReference type="ARBA" id="ARBA00022723"/>
    </source>
</evidence>
<feature type="region of interest" description="Disordered" evidence="5">
    <location>
        <begin position="141"/>
        <end position="164"/>
    </location>
</feature>
<dbReference type="CDD" id="cd16454">
    <property type="entry name" value="RING-H2_PA-TM-RING"/>
    <property type="match status" value="1"/>
</dbReference>
<dbReference type="InterPro" id="IPR051826">
    <property type="entry name" value="E3_ubiquitin-ligase_domain"/>
</dbReference>
<dbReference type="GO" id="GO:0006511">
    <property type="term" value="P:ubiquitin-dependent protein catabolic process"/>
    <property type="evidence" value="ECO:0007669"/>
    <property type="project" value="TreeGrafter"/>
</dbReference>
<dbReference type="GO" id="GO:0061630">
    <property type="term" value="F:ubiquitin protein ligase activity"/>
    <property type="evidence" value="ECO:0007669"/>
    <property type="project" value="TreeGrafter"/>
</dbReference>
<name>A0A445GWK8_GLYSO</name>
<feature type="region of interest" description="Disordered" evidence="5">
    <location>
        <begin position="192"/>
        <end position="239"/>
    </location>
</feature>
<feature type="compositionally biased region" description="Basic residues" evidence="5">
    <location>
        <begin position="144"/>
        <end position="157"/>
    </location>
</feature>
<dbReference type="GO" id="GO:0008270">
    <property type="term" value="F:zinc ion binding"/>
    <property type="evidence" value="ECO:0007669"/>
    <property type="project" value="UniProtKB-KW"/>
</dbReference>